<comment type="caution">
    <text evidence="1">The sequence shown here is derived from an EMBL/GenBank/DDBJ whole genome shotgun (WGS) entry which is preliminary data.</text>
</comment>
<dbReference type="AlphaFoldDB" id="A0A086A867"/>
<evidence type="ECO:0000313" key="1">
    <source>
        <dbReference type="EMBL" id="KFF12881.1"/>
    </source>
</evidence>
<dbReference type="EMBL" id="JPRH01000003">
    <property type="protein sequence ID" value="KFF12881.1"/>
    <property type="molecule type" value="Genomic_DNA"/>
</dbReference>
<evidence type="ECO:0000313" key="2">
    <source>
        <dbReference type="Proteomes" id="UP000028705"/>
    </source>
</evidence>
<dbReference type="STRING" id="445961.IW15_08845"/>
<dbReference type="Proteomes" id="UP000028705">
    <property type="component" value="Unassembled WGS sequence"/>
</dbReference>
<dbReference type="OrthoDB" id="1259307at2"/>
<dbReference type="RefSeq" id="WP_034710604.1">
    <property type="nucleotide sequence ID" value="NZ_JPRH01000003.1"/>
</dbReference>
<dbReference type="Pfam" id="PF14112">
    <property type="entry name" value="DUF4284"/>
    <property type="match status" value="1"/>
</dbReference>
<keyword evidence="2" id="KW-1185">Reference proteome</keyword>
<evidence type="ECO:0008006" key="3">
    <source>
        <dbReference type="Google" id="ProtNLM"/>
    </source>
</evidence>
<proteinExistence type="predicted"/>
<name>A0A086A867_9FLAO</name>
<accession>A0A086A867</accession>
<dbReference type="InterPro" id="IPR025560">
    <property type="entry name" value="Imm22"/>
</dbReference>
<dbReference type="eggNOG" id="ENOG50344U1">
    <property type="taxonomic scope" value="Bacteria"/>
</dbReference>
<organism evidence="1 2">
    <name type="scientific">Chryseobacterium soli</name>
    <dbReference type="NCBI Taxonomy" id="445961"/>
    <lineage>
        <taxon>Bacteria</taxon>
        <taxon>Pseudomonadati</taxon>
        <taxon>Bacteroidota</taxon>
        <taxon>Flavobacteriia</taxon>
        <taxon>Flavobacteriales</taxon>
        <taxon>Weeksellaceae</taxon>
        <taxon>Chryseobacterium group</taxon>
        <taxon>Chryseobacterium</taxon>
    </lineage>
</organism>
<gene>
    <name evidence="1" type="ORF">IW15_08845</name>
</gene>
<reference evidence="1 2" key="1">
    <citation type="submission" date="2014-07" db="EMBL/GenBank/DDBJ databases">
        <title>Genome of Chryseobacterium soli DSM 19298.</title>
        <authorList>
            <person name="Stropko S.J."/>
            <person name="Pipes S.E."/>
            <person name="Newman J."/>
        </authorList>
    </citation>
    <scope>NUCLEOTIDE SEQUENCE [LARGE SCALE GENOMIC DNA]</scope>
    <source>
        <strain evidence="1 2">DSM 19298</strain>
    </source>
</reference>
<protein>
    <recommendedName>
        <fullName evidence="3">Immunity protein 22</fullName>
    </recommendedName>
</protein>
<sequence length="132" mass="15703">MEKEILHLWIGSFRNEEDFDDFIEEDESYYMEEEDDGHYVSKFAESQDTPWIDYDFLEAGFEDGNRSLYEKFADYSFADQWLPAAQRRINELDLSVDINAVVFVGKKAVQHPVTVEDDFFSLFYLGEFEYEI</sequence>